<dbReference type="InterPro" id="IPR050867">
    <property type="entry name" value="NiFe/NiFeSe_hydrgnase_LSU"/>
</dbReference>
<gene>
    <name evidence="1" type="ORF">S03H2_34418</name>
</gene>
<dbReference type="EMBL" id="BARU01021000">
    <property type="protein sequence ID" value="GAH55556.1"/>
    <property type="molecule type" value="Genomic_DNA"/>
</dbReference>
<accession>X1GCF6</accession>
<dbReference type="AlphaFoldDB" id="X1GCF6"/>
<dbReference type="PANTHER" id="PTHR42958:SF2">
    <property type="entry name" value="UPTAKE HYDROGENASE LARGE SUBUNIT"/>
    <property type="match status" value="1"/>
</dbReference>
<name>X1GCF6_9ZZZZ</name>
<dbReference type="Gene3D" id="1.10.645.10">
    <property type="entry name" value="Cytochrome-c3 Hydrogenase, chain B"/>
    <property type="match status" value="1"/>
</dbReference>
<feature type="non-terminal residue" evidence="1">
    <location>
        <position position="59"/>
    </location>
</feature>
<reference evidence="1" key="1">
    <citation type="journal article" date="2014" name="Front. Microbiol.">
        <title>High frequency of phylogenetically diverse reductive dehalogenase-homologous genes in deep subseafloor sedimentary metagenomes.</title>
        <authorList>
            <person name="Kawai M."/>
            <person name="Futagami T."/>
            <person name="Toyoda A."/>
            <person name="Takaki Y."/>
            <person name="Nishi S."/>
            <person name="Hori S."/>
            <person name="Arai W."/>
            <person name="Tsubouchi T."/>
            <person name="Morono Y."/>
            <person name="Uchiyama I."/>
            <person name="Ito T."/>
            <person name="Fujiyama A."/>
            <person name="Inagaki F."/>
            <person name="Takami H."/>
        </authorList>
    </citation>
    <scope>NUCLEOTIDE SEQUENCE</scope>
    <source>
        <strain evidence="1">Expedition CK06-06</strain>
    </source>
</reference>
<evidence type="ECO:0000313" key="1">
    <source>
        <dbReference type="EMBL" id="GAH55556.1"/>
    </source>
</evidence>
<sequence length="59" mass="6650">MEKVIIDPVTRIEGHLKVEVMLDAGKVKEARTSGTLFRGFEIILKGRDPRDASQITQRV</sequence>
<dbReference type="PANTHER" id="PTHR42958">
    <property type="entry name" value="HYDROGENASE-2 LARGE CHAIN"/>
    <property type="match status" value="1"/>
</dbReference>
<comment type="caution">
    <text evidence="1">The sequence shown here is derived from an EMBL/GenBank/DDBJ whole genome shotgun (WGS) entry which is preliminary data.</text>
</comment>
<dbReference type="SUPFAM" id="SSF56762">
    <property type="entry name" value="HydB/Nqo4-like"/>
    <property type="match status" value="1"/>
</dbReference>
<protein>
    <submittedName>
        <fullName evidence="1">Uncharacterized protein</fullName>
    </submittedName>
</protein>
<organism evidence="1">
    <name type="scientific">marine sediment metagenome</name>
    <dbReference type="NCBI Taxonomy" id="412755"/>
    <lineage>
        <taxon>unclassified sequences</taxon>
        <taxon>metagenomes</taxon>
        <taxon>ecological metagenomes</taxon>
    </lineage>
</organism>
<dbReference type="InterPro" id="IPR029014">
    <property type="entry name" value="NiFe-Hase_large"/>
</dbReference>
<proteinExistence type="predicted"/>